<dbReference type="PANTHER" id="PTHR30589">
    <property type="entry name" value="PROLIPOPROTEIN DIACYLGLYCERYL TRANSFERASE"/>
    <property type="match status" value="1"/>
</dbReference>
<dbReference type="PANTHER" id="PTHR30589:SF0">
    <property type="entry name" value="PHOSPHATIDYLGLYCEROL--PROLIPOPROTEIN DIACYLGLYCERYL TRANSFERASE"/>
    <property type="match status" value="1"/>
</dbReference>
<feature type="transmembrane region" description="Helical" evidence="7">
    <location>
        <begin position="221"/>
        <end position="237"/>
    </location>
</feature>
<dbReference type="GO" id="GO:0005886">
    <property type="term" value="C:plasma membrane"/>
    <property type="evidence" value="ECO:0007669"/>
    <property type="project" value="UniProtKB-SubCell"/>
</dbReference>
<feature type="binding site" evidence="7">
    <location>
        <position position="150"/>
    </location>
    <ligand>
        <name>a 1,2-diacyl-sn-glycero-3-phospho-(1'-sn-glycerol)</name>
        <dbReference type="ChEBI" id="CHEBI:64716"/>
    </ligand>
</feature>
<keyword evidence="9" id="KW-1185">Reference proteome</keyword>
<dbReference type="UniPathway" id="UPA00664"/>
<name>A0A6I3KSH3_9HYPH</name>
<comment type="catalytic activity">
    <reaction evidence="7">
        <text>L-cysteinyl-[prolipoprotein] + a 1,2-diacyl-sn-glycero-3-phospho-(1'-sn-glycerol) = an S-1,2-diacyl-sn-glyceryl-L-cysteinyl-[prolipoprotein] + sn-glycerol 1-phosphate + H(+)</text>
        <dbReference type="Rhea" id="RHEA:56712"/>
        <dbReference type="Rhea" id="RHEA-COMP:14679"/>
        <dbReference type="Rhea" id="RHEA-COMP:14680"/>
        <dbReference type="ChEBI" id="CHEBI:15378"/>
        <dbReference type="ChEBI" id="CHEBI:29950"/>
        <dbReference type="ChEBI" id="CHEBI:57685"/>
        <dbReference type="ChEBI" id="CHEBI:64716"/>
        <dbReference type="ChEBI" id="CHEBI:140658"/>
        <dbReference type="EC" id="2.5.1.145"/>
    </reaction>
</comment>
<comment type="pathway">
    <text evidence="7">Protein modification; lipoprotein biosynthesis (diacylglyceryl transfer).</text>
</comment>
<protein>
    <recommendedName>
        <fullName evidence="7">Phosphatidylglycerol--prolipoprotein diacylglyceryl transferase</fullName>
        <ecNumber evidence="7">2.5.1.145</ecNumber>
    </recommendedName>
</protein>
<evidence type="ECO:0000256" key="7">
    <source>
        <dbReference type="HAMAP-Rule" id="MF_01147"/>
    </source>
</evidence>
<evidence type="ECO:0000256" key="6">
    <source>
        <dbReference type="ARBA" id="ARBA00023136"/>
    </source>
</evidence>
<feature type="transmembrane region" description="Helical" evidence="7">
    <location>
        <begin position="107"/>
        <end position="124"/>
    </location>
</feature>
<dbReference type="InterPro" id="IPR001640">
    <property type="entry name" value="Lgt"/>
</dbReference>
<dbReference type="GO" id="GO:0042158">
    <property type="term" value="P:lipoprotein biosynthetic process"/>
    <property type="evidence" value="ECO:0007669"/>
    <property type="project" value="UniProtKB-UniRule"/>
</dbReference>
<dbReference type="PROSITE" id="PS01311">
    <property type="entry name" value="LGT"/>
    <property type="match status" value="1"/>
</dbReference>
<evidence type="ECO:0000313" key="9">
    <source>
        <dbReference type="Proteomes" id="UP000440694"/>
    </source>
</evidence>
<comment type="subcellular location">
    <subcellularLocation>
        <location evidence="7">Cell membrane</location>
        <topology evidence="7">Multi-pass membrane protein</topology>
    </subcellularLocation>
</comment>
<evidence type="ECO:0000256" key="1">
    <source>
        <dbReference type="ARBA" id="ARBA00007150"/>
    </source>
</evidence>
<dbReference type="Proteomes" id="UP000440694">
    <property type="component" value="Unassembled WGS sequence"/>
</dbReference>
<dbReference type="NCBIfam" id="TIGR00544">
    <property type="entry name" value="lgt"/>
    <property type="match status" value="1"/>
</dbReference>
<reference evidence="8 9" key="1">
    <citation type="submission" date="2019-11" db="EMBL/GenBank/DDBJ databases">
        <title>Identification of a novel strain.</title>
        <authorList>
            <person name="Xu Q."/>
            <person name="Wang G."/>
        </authorList>
    </citation>
    <scope>NUCLEOTIDE SEQUENCE [LARGE SCALE GENOMIC DNA]</scope>
    <source>
        <strain evidence="9">xq</strain>
    </source>
</reference>
<keyword evidence="6 7" id="KW-0472">Membrane</keyword>
<evidence type="ECO:0000256" key="2">
    <source>
        <dbReference type="ARBA" id="ARBA00022475"/>
    </source>
</evidence>
<dbReference type="GO" id="GO:0008961">
    <property type="term" value="F:phosphatidylglycerol-prolipoprotein diacylglyceryl transferase activity"/>
    <property type="evidence" value="ECO:0007669"/>
    <property type="project" value="UniProtKB-UniRule"/>
</dbReference>
<feature type="transmembrane region" description="Helical" evidence="7">
    <location>
        <begin position="67"/>
        <end position="87"/>
    </location>
</feature>
<keyword evidence="4 7" id="KW-0812">Transmembrane</keyword>
<evidence type="ECO:0000313" key="8">
    <source>
        <dbReference type="EMBL" id="MTD95681.1"/>
    </source>
</evidence>
<comment type="function">
    <text evidence="7">Catalyzes the transfer of the diacylglyceryl group from phosphatidylglycerol to the sulfhydryl group of the N-terminal cysteine of a prolipoprotein, the first step in the formation of mature lipoproteins.</text>
</comment>
<dbReference type="EMBL" id="WMBQ01000002">
    <property type="protein sequence ID" value="MTD95681.1"/>
    <property type="molecule type" value="Genomic_DNA"/>
</dbReference>
<keyword evidence="2 7" id="KW-1003">Cell membrane</keyword>
<keyword evidence="3 7" id="KW-0808">Transferase</keyword>
<dbReference type="HAMAP" id="MF_01147">
    <property type="entry name" value="Lgt"/>
    <property type="match status" value="1"/>
</dbReference>
<evidence type="ECO:0000256" key="5">
    <source>
        <dbReference type="ARBA" id="ARBA00022989"/>
    </source>
</evidence>
<keyword evidence="8" id="KW-0449">Lipoprotein</keyword>
<dbReference type="EC" id="2.5.1.145" evidence="7"/>
<dbReference type="Pfam" id="PF01790">
    <property type="entry name" value="LGT"/>
    <property type="match status" value="1"/>
</dbReference>
<comment type="caution">
    <text evidence="8">The sequence shown here is derived from an EMBL/GenBank/DDBJ whole genome shotgun (WGS) entry which is preliminary data.</text>
</comment>
<sequence>MTTLWTIPFPNIDPVALQIGPVAIKWYGLAYLAGLLLGWLYIRRLLSEPYLWANDRPPFEAAKVDDLLLYITAGVVLGGRLGFVIFYEPSYYLENPQDIIAVWKGGMAFHGALVGCLIAIWAFARRNGVNPWSTGDLVTAAVPIGLFFGRIANFINGELFGRPTTLPWGMVFPEAAFHYPNVEPTPRHPSQLYEAALEGLLLFLVLRLLTHYFDALKRPGVVSGVFLAGYALARSTSELFREPHFAHAFNIGPLTPGIVYSIPMLLAGLAVIYLARTRDLK</sequence>
<accession>A0A6I3KSH3</accession>
<comment type="similarity">
    <text evidence="1 7">Belongs to the Lgt family.</text>
</comment>
<evidence type="ECO:0000256" key="4">
    <source>
        <dbReference type="ARBA" id="ARBA00022692"/>
    </source>
</evidence>
<organism evidence="8 9">
    <name type="scientific">Hyphomicrobium album</name>
    <dbReference type="NCBI Taxonomy" id="2665159"/>
    <lineage>
        <taxon>Bacteria</taxon>
        <taxon>Pseudomonadati</taxon>
        <taxon>Pseudomonadota</taxon>
        <taxon>Alphaproteobacteria</taxon>
        <taxon>Hyphomicrobiales</taxon>
        <taxon>Hyphomicrobiaceae</taxon>
        <taxon>Hyphomicrobium</taxon>
    </lineage>
</organism>
<dbReference type="AlphaFoldDB" id="A0A6I3KSH3"/>
<gene>
    <name evidence="7" type="primary">lgt</name>
    <name evidence="8" type="ORF">GIW81_15180</name>
</gene>
<evidence type="ECO:0000256" key="3">
    <source>
        <dbReference type="ARBA" id="ARBA00022679"/>
    </source>
</evidence>
<feature type="transmembrane region" description="Helical" evidence="7">
    <location>
        <begin position="26"/>
        <end position="46"/>
    </location>
</feature>
<keyword evidence="5 7" id="KW-1133">Transmembrane helix</keyword>
<feature type="transmembrane region" description="Helical" evidence="7">
    <location>
        <begin position="257"/>
        <end position="275"/>
    </location>
</feature>
<proteinExistence type="inferred from homology"/>